<protein>
    <recommendedName>
        <fullName evidence="14">Glutathione reductase</fullName>
        <shortName evidence="14">GRase</shortName>
        <ecNumber evidence="14">1.8.1.7</ecNumber>
    </recommendedName>
</protein>
<dbReference type="GO" id="GO:0004362">
    <property type="term" value="F:glutathione-disulfide reductase (NADPH) activity"/>
    <property type="evidence" value="ECO:0007669"/>
    <property type="project" value="UniProtKB-EC"/>
</dbReference>
<evidence type="ECO:0000256" key="5">
    <source>
        <dbReference type="ARBA" id="ARBA00022857"/>
    </source>
</evidence>
<dbReference type="GO" id="GO:0034599">
    <property type="term" value="P:cellular response to oxidative stress"/>
    <property type="evidence" value="ECO:0007669"/>
    <property type="project" value="TreeGrafter"/>
</dbReference>
<keyword evidence="5 14" id="KW-0521">NADP</keyword>
<comment type="subunit">
    <text evidence="2">Homodimer.</text>
</comment>
<evidence type="ECO:0000313" key="17">
    <source>
        <dbReference type="EMBL" id="OSO91862.1"/>
    </source>
</evidence>
<keyword evidence="4 11" id="KW-0274">FAD</keyword>
<dbReference type="Pfam" id="PF07992">
    <property type="entry name" value="Pyr_redox_2"/>
    <property type="match status" value="1"/>
</dbReference>
<evidence type="ECO:0000256" key="3">
    <source>
        <dbReference type="ARBA" id="ARBA00022630"/>
    </source>
</evidence>
<keyword evidence="8 13" id="KW-0676">Redox-active center</keyword>
<comment type="function">
    <text evidence="14">Catalyzes the reduction of glutathione disulfide (GSSG) to reduced glutathione (GSH).</text>
</comment>
<evidence type="ECO:0000259" key="15">
    <source>
        <dbReference type="Pfam" id="PF02852"/>
    </source>
</evidence>
<evidence type="ECO:0000256" key="1">
    <source>
        <dbReference type="ARBA" id="ARBA00007532"/>
    </source>
</evidence>
<evidence type="ECO:0000256" key="11">
    <source>
        <dbReference type="PIRSR" id="PIRSR000350-3"/>
    </source>
</evidence>
<evidence type="ECO:0000256" key="14">
    <source>
        <dbReference type="RuleBase" id="RU365040"/>
    </source>
</evidence>
<evidence type="ECO:0000256" key="2">
    <source>
        <dbReference type="ARBA" id="ARBA00011738"/>
    </source>
</evidence>
<feature type="domain" description="FAD/NAD(P)-binding" evidence="16">
    <location>
        <begin position="5"/>
        <end position="320"/>
    </location>
</feature>
<dbReference type="Pfam" id="PF02852">
    <property type="entry name" value="Pyr_redox_dim"/>
    <property type="match status" value="1"/>
</dbReference>
<evidence type="ECO:0000256" key="13">
    <source>
        <dbReference type="RuleBase" id="RU003691"/>
    </source>
</evidence>
<sequence length="450" mass="49154">MNYDFDLFVIGAGSGGIATARRAAEYGAKVGIAEFDRLGGTCVNRGCVPKKLMVYASHFPELFSDAVGYGWSSITSSLDWEKMINAVNNEVTRLNGIYQRMLDNSQVEVIQGYAKLVDNHNITVGERQVRADKILIAVGGYPTRPNIPGIEHAIVSDDMFHLKTQPQKIVVLGGGYIGSEFACIMNGLGTQVTQIIRGDMILRGFDHDLRNEIQQGMGNHGINVISNAQVSAIEKEGETFQVKFRQDGQEEDTVIVDAVSLAALGRKPKTENLGLENTKIQLDQGAIIVDEYSRTEEENIYAVGDCTNKINLTPVAINEGRAFADTVFGGKSRTMSYENVPTAIFTTPEAATVGLTEEQAREKYGDAVKVYRSRFRPMYYTLAGKEEKTMMKLVVEQTSDLVLGAHMVGNNAAEIIQGIAIAIKMGATKANFDATVGIHPSSAEEFVTMR</sequence>
<feature type="binding site" evidence="11">
    <location>
        <position position="265"/>
    </location>
    <ligand>
        <name>NAD(+)</name>
        <dbReference type="ChEBI" id="CHEBI:57540"/>
    </ligand>
</feature>
<dbReference type="NCBIfam" id="NF004776">
    <property type="entry name" value="PRK06116.1"/>
    <property type="match status" value="1"/>
</dbReference>
<dbReference type="NCBIfam" id="TIGR01424">
    <property type="entry name" value="gluta_reduc_2"/>
    <property type="match status" value="1"/>
</dbReference>
<keyword evidence="6 13" id="KW-0560">Oxidoreductase</keyword>
<dbReference type="InterPro" id="IPR036188">
    <property type="entry name" value="FAD/NAD-bd_sf"/>
</dbReference>
<dbReference type="InterPro" id="IPR004099">
    <property type="entry name" value="Pyr_nucl-diS_OxRdtase_dimer"/>
</dbReference>
<dbReference type="PRINTS" id="PR00411">
    <property type="entry name" value="PNDRDTASEI"/>
</dbReference>
<dbReference type="PANTHER" id="PTHR42737:SF2">
    <property type="entry name" value="GLUTATHIONE REDUCTASE"/>
    <property type="match status" value="1"/>
</dbReference>
<evidence type="ECO:0000256" key="6">
    <source>
        <dbReference type="ARBA" id="ARBA00023002"/>
    </source>
</evidence>
<dbReference type="PIRSF" id="PIRSF000350">
    <property type="entry name" value="Mercury_reductase_MerA"/>
    <property type="match status" value="1"/>
</dbReference>
<comment type="catalytic activity">
    <reaction evidence="9 14">
        <text>2 glutathione + NADP(+) = glutathione disulfide + NADPH + H(+)</text>
        <dbReference type="Rhea" id="RHEA:11740"/>
        <dbReference type="ChEBI" id="CHEBI:15378"/>
        <dbReference type="ChEBI" id="CHEBI:57783"/>
        <dbReference type="ChEBI" id="CHEBI:57925"/>
        <dbReference type="ChEBI" id="CHEBI:58297"/>
        <dbReference type="ChEBI" id="CHEBI:58349"/>
        <dbReference type="EC" id="1.8.1.7"/>
    </reaction>
</comment>
<keyword evidence="3 13" id="KW-0285">Flavoprotein</keyword>
<accession>A0A1X4G7S6</accession>
<comment type="caution">
    <text evidence="17">The sequence shown here is derived from an EMBL/GenBank/DDBJ whole genome shotgun (WGS) entry which is preliminary data.</text>
</comment>
<dbReference type="EMBL" id="NBYN01000040">
    <property type="protein sequence ID" value="OSO91862.1"/>
    <property type="molecule type" value="Genomic_DNA"/>
</dbReference>
<evidence type="ECO:0000259" key="16">
    <source>
        <dbReference type="Pfam" id="PF07992"/>
    </source>
</evidence>
<dbReference type="GO" id="GO:0045454">
    <property type="term" value="P:cell redox homeostasis"/>
    <property type="evidence" value="ECO:0007669"/>
    <property type="project" value="InterPro"/>
</dbReference>
<dbReference type="PROSITE" id="PS00076">
    <property type="entry name" value="PYRIDINE_REDOX_1"/>
    <property type="match status" value="1"/>
</dbReference>
<evidence type="ECO:0000256" key="4">
    <source>
        <dbReference type="ARBA" id="ARBA00022827"/>
    </source>
</evidence>
<dbReference type="InterPro" id="IPR012999">
    <property type="entry name" value="Pyr_OxRdtase_I_AS"/>
</dbReference>
<feature type="binding site" evidence="11">
    <location>
        <position position="51"/>
    </location>
    <ligand>
        <name>FAD</name>
        <dbReference type="ChEBI" id="CHEBI:57692"/>
    </ligand>
</feature>
<dbReference type="SUPFAM" id="SSF55424">
    <property type="entry name" value="FAD/NAD-linked reductases, dimerisation (C-terminal) domain"/>
    <property type="match status" value="1"/>
</dbReference>
<dbReference type="GO" id="GO:0006749">
    <property type="term" value="P:glutathione metabolic process"/>
    <property type="evidence" value="ECO:0007669"/>
    <property type="project" value="InterPro"/>
</dbReference>
<feature type="binding site" evidence="11">
    <location>
        <position position="305"/>
    </location>
    <ligand>
        <name>NAD(+)</name>
        <dbReference type="ChEBI" id="CHEBI:57540"/>
    </ligand>
</feature>
<proteinExistence type="inferred from homology"/>
<dbReference type="PANTHER" id="PTHR42737">
    <property type="entry name" value="GLUTATHIONE REDUCTASE"/>
    <property type="match status" value="1"/>
</dbReference>
<dbReference type="InterPro" id="IPR006324">
    <property type="entry name" value="GSHR"/>
</dbReference>
<evidence type="ECO:0000256" key="9">
    <source>
        <dbReference type="ARBA" id="ARBA00049142"/>
    </source>
</evidence>
<dbReference type="InterPro" id="IPR001100">
    <property type="entry name" value="Pyr_nuc-diS_OxRdtase"/>
</dbReference>
<dbReference type="GO" id="GO:0050660">
    <property type="term" value="F:flavin adenine dinucleotide binding"/>
    <property type="evidence" value="ECO:0007669"/>
    <property type="project" value="InterPro"/>
</dbReference>
<dbReference type="InterPro" id="IPR046952">
    <property type="entry name" value="GSHR/TRXR-like"/>
</dbReference>
<feature type="active site" description="Proton acceptor" evidence="10">
    <location>
        <position position="439"/>
    </location>
</feature>
<keyword evidence="11" id="KW-0520">NAD</keyword>
<dbReference type="InterPro" id="IPR016156">
    <property type="entry name" value="FAD/NAD-linked_Rdtase_dimer_sf"/>
</dbReference>
<evidence type="ECO:0000256" key="10">
    <source>
        <dbReference type="PIRSR" id="PIRSR000350-2"/>
    </source>
</evidence>
<dbReference type="RefSeq" id="WP_085727860.1">
    <property type="nucleotide sequence ID" value="NZ_NBYN01000040.1"/>
</dbReference>
<name>A0A1X4G7S6_9CYAN</name>
<evidence type="ECO:0000256" key="12">
    <source>
        <dbReference type="PIRSR" id="PIRSR000350-4"/>
    </source>
</evidence>
<dbReference type="PRINTS" id="PR00368">
    <property type="entry name" value="FADPNR"/>
</dbReference>
<dbReference type="AlphaFoldDB" id="A0A1X4G7S6"/>
<dbReference type="EC" id="1.8.1.7" evidence="14"/>
<gene>
    <name evidence="17" type="ORF">B7O87_07210</name>
</gene>
<dbReference type="InterPro" id="IPR023753">
    <property type="entry name" value="FAD/NAD-binding_dom"/>
</dbReference>
<evidence type="ECO:0000256" key="8">
    <source>
        <dbReference type="ARBA" id="ARBA00023284"/>
    </source>
</evidence>
<keyword evidence="11" id="KW-0547">Nucleotide-binding</keyword>
<organism evidence="17 18">
    <name type="scientific">Cylindrospermopsis raciborskii CENA303</name>
    <dbReference type="NCBI Taxonomy" id="1170769"/>
    <lineage>
        <taxon>Bacteria</taxon>
        <taxon>Bacillati</taxon>
        <taxon>Cyanobacteriota</taxon>
        <taxon>Cyanophyceae</taxon>
        <taxon>Nostocales</taxon>
        <taxon>Aphanizomenonaceae</taxon>
        <taxon>Cylindrospermopsis</taxon>
    </lineage>
</organism>
<evidence type="ECO:0000313" key="18">
    <source>
        <dbReference type="Proteomes" id="UP000192997"/>
    </source>
</evidence>
<feature type="domain" description="Pyridine nucleotide-disulphide oxidoreductase dimerisation" evidence="15">
    <location>
        <begin position="340"/>
        <end position="449"/>
    </location>
</feature>
<keyword evidence="7" id="KW-1015">Disulfide bond</keyword>
<dbReference type="GO" id="GO:0050661">
    <property type="term" value="F:NADP binding"/>
    <property type="evidence" value="ECO:0007669"/>
    <property type="project" value="InterPro"/>
</dbReference>
<evidence type="ECO:0000256" key="7">
    <source>
        <dbReference type="ARBA" id="ARBA00023157"/>
    </source>
</evidence>
<dbReference type="Proteomes" id="UP000192997">
    <property type="component" value="Unassembled WGS sequence"/>
</dbReference>
<feature type="disulfide bond" description="Redox-active" evidence="12">
    <location>
        <begin position="42"/>
        <end position="47"/>
    </location>
</feature>
<dbReference type="Gene3D" id="3.50.50.60">
    <property type="entry name" value="FAD/NAD(P)-binding domain"/>
    <property type="match status" value="2"/>
</dbReference>
<comment type="cofactor">
    <cofactor evidence="11">
        <name>FAD</name>
        <dbReference type="ChEBI" id="CHEBI:57692"/>
    </cofactor>
    <text evidence="11">Binds 1 FAD per subunit.</text>
</comment>
<reference evidence="18" key="1">
    <citation type="submission" date="2017-04" db="EMBL/GenBank/DDBJ databases">
        <authorList>
            <person name="Abreu V.A."/>
            <person name="Popin R.V."/>
            <person name="Rigonato J."/>
            <person name="Andreote A.P."/>
            <person name="Schaker P.C."/>
            <person name="Hoff-Risseti C."/>
            <person name="Alvarenga D.O."/>
            <person name="Varani A.M."/>
            <person name="Fiore M.F."/>
        </authorList>
    </citation>
    <scope>NUCLEOTIDE SEQUENCE [LARGE SCALE GENOMIC DNA]</scope>
    <source>
        <strain evidence="18">CENA303</strain>
    </source>
</reference>
<dbReference type="GO" id="GO:0005829">
    <property type="term" value="C:cytosol"/>
    <property type="evidence" value="ECO:0007669"/>
    <property type="project" value="TreeGrafter"/>
</dbReference>
<dbReference type="SUPFAM" id="SSF51905">
    <property type="entry name" value="FAD/NAD(P)-binding domain"/>
    <property type="match status" value="1"/>
</dbReference>
<feature type="binding site" evidence="11">
    <location>
        <begin position="173"/>
        <end position="180"/>
    </location>
    <ligand>
        <name>NAD(+)</name>
        <dbReference type="ChEBI" id="CHEBI:57540"/>
    </ligand>
</feature>
<dbReference type="Gene3D" id="3.30.390.30">
    <property type="match status" value="1"/>
</dbReference>
<comment type="similarity">
    <text evidence="1 13">Belongs to the class-I pyridine nucleotide-disulfide oxidoreductase family.</text>
</comment>